<feature type="region of interest" description="Disordered" evidence="1">
    <location>
        <begin position="187"/>
        <end position="210"/>
    </location>
</feature>
<feature type="region of interest" description="Disordered" evidence="1">
    <location>
        <begin position="341"/>
        <end position="383"/>
    </location>
</feature>
<proteinExistence type="predicted"/>
<accession>A0ABN3TX59</accession>
<dbReference type="RefSeq" id="WP_344448536.1">
    <property type="nucleotide sequence ID" value="NZ_BAAATZ010000002.1"/>
</dbReference>
<dbReference type="EMBL" id="BAAATZ010000002">
    <property type="protein sequence ID" value="GAA2719720.1"/>
    <property type="molecule type" value="Genomic_DNA"/>
</dbReference>
<reference evidence="3 4" key="1">
    <citation type="journal article" date="2019" name="Int. J. Syst. Evol. Microbiol.">
        <title>The Global Catalogue of Microorganisms (GCM) 10K type strain sequencing project: providing services to taxonomists for standard genome sequencing and annotation.</title>
        <authorList>
            <consortium name="The Broad Institute Genomics Platform"/>
            <consortium name="The Broad Institute Genome Sequencing Center for Infectious Disease"/>
            <person name="Wu L."/>
            <person name="Ma J."/>
        </authorList>
    </citation>
    <scope>NUCLEOTIDE SEQUENCE [LARGE SCALE GENOMIC DNA]</scope>
    <source>
        <strain evidence="3 4">JCM 8201</strain>
    </source>
</reference>
<keyword evidence="4" id="KW-1185">Reference proteome</keyword>
<comment type="caution">
    <text evidence="3">The sequence shown here is derived from an EMBL/GenBank/DDBJ whole genome shotgun (WGS) entry which is preliminary data.</text>
</comment>
<feature type="chain" id="PRO_5047159304" evidence="2">
    <location>
        <begin position="29"/>
        <end position="394"/>
    </location>
</feature>
<organism evidence="3 4">
    <name type="scientific">Actinocorallia aurantiaca</name>
    <dbReference type="NCBI Taxonomy" id="46204"/>
    <lineage>
        <taxon>Bacteria</taxon>
        <taxon>Bacillati</taxon>
        <taxon>Actinomycetota</taxon>
        <taxon>Actinomycetes</taxon>
        <taxon>Streptosporangiales</taxon>
        <taxon>Thermomonosporaceae</taxon>
        <taxon>Actinocorallia</taxon>
    </lineage>
</organism>
<protein>
    <submittedName>
        <fullName evidence="3">Uncharacterized protein</fullName>
    </submittedName>
</protein>
<feature type="compositionally biased region" description="Low complexity" evidence="1">
    <location>
        <begin position="273"/>
        <end position="287"/>
    </location>
</feature>
<dbReference type="Proteomes" id="UP001501842">
    <property type="component" value="Unassembled WGS sequence"/>
</dbReference>
<feature type="region of interest" description="Disordered" evidence="1">
    <location>
        <begin position="258"/>
        <end position="329"/>
    </location>
</feature>
<evidence type="ECO:0000256" key="2">
    <source>
        <dbReference type="SAM" id="SignalP"/>
    </source>
</evidence>
<keyword evidence="2" id="KW-0732">Signal</keyword>
<evidence type="ECO:0000313" key="4">
    <source>
        <dbReference type="Proteomes" id="UP001501842"/>
    </source>
</evidence>
<evidence type="ECO:0000313" key="3">
    <source>
        <dbReference type="EMBL" id="GAA2719720.1"/>
    </source>
</evidence>
<sequence>MKSTTRNLICAMAVAPVVALLAGAPAAAADDGPLAALMERDGTKGTSSDLARPALGPFPYLALDTVKSAGASRIENRRDGSHEATALLGPTSSEKYGLKAEGIASKCVTPAKGKSKGGTIIEEGRLQGTKLPEYPTLNQQVPLRDGAYAVLNKQVRTAEGYTVIGTQFVDKKGKTTDLAKTRCVTPKKAMAAQRRVPNGTAEQAAPADPGLGTDAVGNLLGDLIGGLLETDKKLDKYLSRKSPVTLEVADELGEKIGEAATPSMPGGPGGPKAGPQAGPQVGPQAGPKTAPRTGSKTAPKAQPRKAAPKSGRQAMAAEPEPRLLGNKVLNSDADDVFEVLKGSGTNSGLKSSLFEEKDKDKKKKKGTEPGLFGGLPGLPQLPANVSDLLQGYAV</sequence>
<name>A0ABN3TX59_9ACTN</name>
<gene>
    <name evidence="3" type="ORF">GCM10010439_06060</name>
</gene>
<feature type="signal peptide" evidence="2">
    <location>
        <begin position="1"/>
        <end position="28"/>
    </location>
</feature>
<evidence type="ECO:0000256" key="1">
    <source>
        <dbReference type="SAM" id="MobiDB-lite"/>
    </source>
</evidence>